<keyword evidence="2" id="KW-1185">Reference proteome</keyword>
<dbReference type="EMBL" id="FUKO01000022">
    <property type="protein sequence ID" value="SJN37909.1"/>
    <property type="molecule type" value="Genomic_DNA"/>
</dbReference>
<name>A0A1R4K0Y5_9MICO</name>
<accession>A0A1R4K0Y5</accession>
<evidence type="ECO:0000313" key="2">
    <source>
        <dbReference type="Proteomes" id="UP000196320"/>
    </source>
</evidence>
<dbReference type="Proteomes" id="UP000196320">
    <property type="component" value="Unassembled WGS sequence"/>
</dbReference>
<dbReference type="SUPFAM" id="SSF56645">
    <property type="entry name" value="Acyl-CoA dehydrogenase NM domain-like"/>
    <property type="match status" value="1"/>
</dbReference>
<dbReference type="Gene3D" id="2.40.110.10">
    <property type="entry name" value="Butyryl-CoA Dehydrogenase, subunit A, domain 2"/>
    <property type="match status" value="1"/>
</dbReference>
<dbReference type="AlphaFoldDB" id="A0A1R4K0Y5"/>
<dbReference type="InterPro" id="IPR009100">
    <property type="entry name" value="AcylCoA_DH/oxidase_NM_dom_sf"/>
</dbReference>
<proteinExistence type="predicted"/>
<organism evidence="1 2">
    <name type="scientific">Microbacterium esteraromaticum</name>
    <dbReference type="NCBI Taxonomy" id="57043"/>
    <lineage>
        <taxon>Bacteria</taxon>
        <taxon>Bacillati</taxon>
        <taxon>Actinomycetota</taxon>
        <taxon>Actinomycetes</taxon>
        <taxon>Micrococcales</taxon>
        <taxon>Microbacteriaceae</taxon>
        <taxon>Microbacterium</taxon>
    </lineage>
</organism>
<reference evidence="1 2" key="1">
    <citation type="submission" date="2017-02" db="EMBL/GenBank/DDBJ databases">
        <authorList>
            <person name="Peterson S.W."/>
        </authorList>
    </citation>
    <scope>NUCLEOTIDE SEQUENCE [LARGE SCALE GENOMIC DNA]</scope>
    <source>
        <strain evidence="1 2">B Mb 05.01</strain>
    </source>
</reference>
<evidence type="ECO:0000313" key="1">
    <source>
        <dbReference type="EMBL" id="SJN37909.1"/>
    </source>
</evidence>
<dbReference type="RefSeq" id="WP_256971602.1">
    <property type="nucleotide sequence ID" value="NZ_FUKO01000022.1"/>
</dbReference>
<gene>
    <name evidence="1" type="ORF">FM104_09845</name>
</gene>
<dbReference type="InterPro" id="IPR046373">
    <property type="entry name" value="Acyl-CoA_Oxase/DH_mid-dom_sf"/>
</dbReference>
<sequence>MMRVLTDSASAEAQVIEQAATEVAGLGVDLDATIGWAVRLGPLVSQPGSGRTAGRWSALATAASLDVAAARVLEPHLDALAIIAEAQATGSLAREALDAIGADESASWGVYAAEGPISLTAEANGDGTWRLDGTKSWCSLAGRLSHALVTAWVNNDERQLFAVSLRHPSVEAQIGPWVARGLSGIVSAAVDFHNTPAVPVGDAGWYLKRPGFHWGGMGVAAVWWGGVLPVADALGRAASRSGADQIAQMLHGEADAHLWATRVVLTDAAARIDASAGDARVLAQRVRAVTAHAAERVLTLADHGLGPGPLTTDEEHARRVSDLRIYLRQDHAERDLARLGRSVVA</sequence>
<protein>
    <submittedName>
        <fullName evidence="1">Acyl-CoA dehydrogenase/oxidase domain protein</fullName>
    </submittedName>
</protein>
<dbReference type="GO" id="GO:0016627">
    <property type="term" value="F:oxidoreductase activity, acting on the CH-CH group of donors"/>
    <property type="evidence" value="ECO:0007669"/>
    <property type="project" value="InterPro"/>
</dbReference>